<feature type="transmembrane region" description="Helical" evidence="6">
    <location>
        <begin position="108"/>
        <end position="133"/>
    </location>
</feature>
<evidence type="ECO:0000256" key="6">
    <source>
        <dbReference type="RuleBase" id="RU366058"/>
    </source>
</evidence>
<proteinExistence type="inferred from homology"/>
<evidence type="ECO:0000256" key="5">
    <source>
        <dbReference type="ARBA" id="ARBA00023136"/>
    </source>
</evidence>
<protein>
    <recommendedName>
        <fullName evidence="6">TVP38/TMEM64 family membrane protein</fullName>
    </recommendedName>
</protein>
<dbReference type="PANTHER" id="PTHR12677:SF59">
    <property type="entry name" value="GOLGI APPARATUS MEMBRANE PROTEIN TVP38-RELATED"/>
    <property type="match status" value="1"/>
</dbReference>
<dbReference type="EMBL" id="BKAG01000001">
    <property type="protein sequence ID" value="GEP40710.1"/>
    <property type="molecule type" value="Genomic_DNA"/>
</dbReference>
<evidence type="ECO:0000256" key="2">
    <source>
        <dbReference type="ARBA" id="ARBA00022475"/>
    </source>
</evidence>
<dbReference type="Proteomes" id="UP000321577">
    <property type="component" value="Unassembled WGS sequence"/>
</dbReference>
<dbReference type="InterPro" id="IPR032816">
    <property type="entry name" value="VTT_dom"/>
</dbReference>
<dbReference type="Pfam" id="PF09335">
    <property type="entry name" value="VTT_dom"/>
    <property type="match status" value="1"/>
</dbReference>
<evidence type="ECO:0000313" key="9">
    <source>
        <dbReference type="EMBL" id="GEP40710.1"/>
    </source>
</evidence>
<dbReference type="RefSeq" id="WP_146848204.1">
    <property type="nucleotide sequence ID" value="NZ_BKAG01000001.1"/>
</dbReference>
<evidence type="ECO:0000313" key="10">
    <source>
        <dbReference type="Proteomes" id="UP000321577"/>
    </source>
</evidence>
<dbReference type="InterPro" id="IPR015414">
    <property type="entry name" value="TMEM64"/>
</dbReference>
<comment type="subcellular location">
    <subcellularLocation>
        <location evidence="1 6">Cell membrane</location>
        <topology evidence="1 6">Multi-pass membrane protein</topology>
    </subcellularLocation>
</comment>
<evidence type="ECO:0000256" key="7">
    <source>
        <dbReference type="SAM" id="MobiDB-lite"/>
    </source>
</evidence>
<organism evidence="9 10">
    <name type="scientific">Brevifollis gellanilyticus</name>
    <dbReference type="NCBI Taxonomy" id="748831"/>
    <lineage>
        <taxon>Bacteria</taxon>
        <taxon>Pseudomonadati</taxon>
        <taxon>Verrucomicrobiota</taxon>
        <taxon>Verrucomicrobiia</taxon>
        <taxon>Verrucomicrobiales</taxon>
        <taxon>Verrucomicrobiaceae</taxon>
    </lineage>
</organism>
<sequence length="248" mass="27214">MSKPDTEDAHPELTTLPPASEETRLGEEAGKSWQKENRKILVLVLGVAAFMLISHFTPLRGWITNVQTWKGYVDQLGWVAHLGFGLVVTISVMVGIPRLALCGAAGLIFGFAEGLTLSLLGSTLGSYGAFLVARRGGRRAVLSRVSQWSWLSPLLERPSWLRVFWVRQLMLPGLVLNVLLGVTTVRHRTFLLGTLLGYLPLNIALSLVGSGIGKDSLVKTLVQLCAALALINIVGWLVWRKTRQLKVR</sequence>
<accession>A0A512M1S9</accession>
<comment type="caution">
    <text evidence="9">The sequence shown here is derived from an EMBL/GenBank/DDBJ whole genome shotgun (WGS) entry which is preliminary data.</text>
</comment>
<keyword evidence="2 6" id="KW-1003">Cell membrane</keyword>
<dbReference type="AlphaFoldDB" id="A0A512M1S9"/>
<evidence type="ECO:0000256" key="4">
    <source>
        <dbReference type="ARBA" id="ARBA00022989"/>
    </source>
</evidence>
<dbReference type="PANTHER" id="PTHR12677">
    <property type="entry name" value="GOLGI APPARATUS MEMBRANE PROTEIN TVP38-RELATED"/>
    <property type="match status" value="1"/>
</dbReference>
<keyword evidence="4 6" id="KW-1133">Transmembrane helix</keyword>
<comment type="similarity">
    <text evidence="6">Belongs to the TVP38/TMEM64 family.</text>
</comment>
<evidence type="ECO:0000256" key="3">
    <source>
        <dbReference type="ARBA" id="ARBA00022692"/>
    </source>
</evidence>
<feature type="region of interest" description="Disordered" evidence="7">
    <location>
        <begin position="1"/>
        <end position="31"/>
    </location>
</feature>
<feature type="compositionally biased region" description="Basic and acidic residues" evidence="7">
    <location>
        <begin position="1"/>
        <end position="11"/>
    </location>
</feature>
<feature type="compositionally biased region" description="Basic and acidic residues" evidence="7">
    <location>
        <begin position="21"/>
        <end position="31"/>
    </location>
</feature>
<gene>
    <name evidence="9" type="ORF">BGE01nite_00010</name>
</gene>
<feature type="transmembrane region" description="Helical" evidence="6">
    <location>
        <begin position="221"/>
        <end position="239"/>
    </location>
</feature>
<feature type="domain" description="VTT" evidence="8">
    <location>
        <begin position="96"/>
        <end position="210"/>
    </location>
</feature>
<reference evidence="9 10" key="1">
    <citation type="submission" date="2019-07" db="EMBL/GenBank/DDBJ databases">
        <title>Whole genome shotgun sequence of Brevifollis gellanilyticus NBRC 108608.</title>
        <authorList>
            <person name="Hosoyama A."/>
            <person name="Uohara A."/>
            <person name="Ohji S."/>
            <person name="Ichikawa N."/>
        </authorList>
    </citation>
    <scope>NUCLEOTIDE SEQUENCE [LARGE SCALE GENOMIC DNA]</scope>
    <source>
        <strain evidence="9 10">NBRC 108608</strain>
    </source>
</reference>
<keyword evidence="3 6" id="KW-0812">Transmembrane</keyword>
<keyword evidence="5 6" id="KW-0472">Membrane</keyword>
<dbReference type="GO" id="GO:0005886">
    <property type="term" value="C:plasma membrane"/>
    <property type="evidence" value="ECO:0007669"/>
    <property type="project" value="UniProtKB-SubCell"/>
</dbReference>
<feature type="transmembrane region" description="Helical" evidence="6">
    <location>
        <begin position="78"/>
        <end position="96"/>
    </location>
</feature>
<feature type="transmembrane region" description="Helical" evidence="6">
    <location>
        <begin position="189"/>
        <end position="209"/>
    </location>
</feature>
<name>A0A512M1S9_9BACT</name>
<evidence type="ECO:0000256" key="1">
    <source>
        <dbReference type="ARBA" id="ARBA00004651"/>
    </source>
</evidence>
<keyword evidence="10" id="KW-1185">Reference proteome</keyword>
<feature type="transmembrane region" description="Helical" evidence="6">
    <location>
        <begin position="164"/>
        <end position="182"/>
    </location>
</feature>
<dbReference type="OrthoDB" id="195064at2"/>
<evidence type="ECO:0000259" key="8">
    <source>
        <dbReference type="Pfam" id="PF09335"/>
    </source>
</evidence>
<feature type="transmembrane region" description="Helical" evidence="6">
    <location>
        <begin position="40"/>
        <end position="58"/>
    </location>
</feature>